<keyword evidence="1 5" id="KW-0245">EGF-like domain</keyword>
<dbReference type="EnsemblPlants" id="AUR62023699-RA">
    <property type="protein sequence ID" value="AUR62023699-RA:cds"/>
    <property type="gene ID" value="AUR62023699"/>
</dbReference>
<dbReference type="SUPFAM" id="SSF57196">
    <property type="entry name" value="EGF/Laminin"/>
    <property type="match status" value="1"/>
</dbReference>
<evidence type="ECO:0000256" key="4">
    <source>
        <dbReference type="ARBA" id="ARBA00023157"/>
    </source>
</evidence>
<dbReference type="InterPro" id="IPR001881">
    <property type="entry name" value="EGF-like_Ca-bd_dom"/>
</dbReference>
<keyword evidence="4" id="KW-1015">Disulfide bond</keyword>
<protein>
    <recommendedName>
        <fullName evidence="6">EGF-like domain-containing protein</fullName>
    </recommendedName>
</protein>
<name>A0A803M5H6_CHEQI</name>
<dbReference type="SMART" id="SM00181">
    <property type="entry name" value="EGF"/>
    <property type="match status" value="2"/>
</dbReference>
<reference evidence="7" key="2">
    <citation type="submission" date="2021-03" db="UniProtKB">
        <authorList>
            <consortium name="EnsemblPlants"/>
        </authorList>
    </citation>
    <scope>IDENTIFICATION</scope>
</reference>
<dbReference type="OMA" id="HILICLC"/>
<dbReference type="FunFam" id="2.10.25.10:FF:000038">
    <property type="entry name" value="Fibrillin 2"/>
    <property type="match status" value="1"/>
</dbReference>
<comment type="caution">
    <text evidence="5">Lacks conserved residue(s) required for the propagation of feature annotation.</text>
</comment>
<dbReference type="CDD" id="cd00054">
    <property type="entry name" value="EGF_CA"/>
    <property type="match status" value="1"/>
</dbReference>
<dbReference type="Gene3D" id="2.10.25.10">
    <property type="entry name" value="Laminin"/>
    <property type="match status" value="2"/>
</dbReference>
<dbReference type="SMART" id="SM00179">
    <property type="entry name" value="EGF_CA"/>
    <property type="match status" value="2"/>
</dbReference>
<keyword evidence="2" id="KW-0732">Signal</keyword>
<dbReference type="InterPro" id="IPR000742">
    <property type="entry name" value="EGF"/>
</dbReference>
<dbReference type="PROSITE" id="PS00010">
    <property type="entry name" value="ASX_HYDROXYL"/>
    <property type="match status" value="1"/>
</dbReference>
<evidence type="ECO:0000256" key="2">
    <source>
        <dbReference type="ARBA" id="ARBA00022729"/>
    </source>
</evidence>
<sequence length="268" mass="29020">MAVFSGTMMNSTTEFLSGCITGCFSESDVSSKCEGLGCCQASIPDGVSNITLKAGTIMNHTYVVDFNPCSVAFVVAKDHLQQSHSDEMLFTIQSFLKKDVSLYKDASELLYPAVYDWSIGTKDCKSAKAEGEQLLCKGNTKCVDDLPGQWGYRCECKPGFTGINPYLHDCQDINECADNGLHNCEKQEYCHNNPGSYRCQCPQSFNGNGTKESPCVRIQKKVLLPMESIIILGSEVVLMRVVDSARGGGGGNGEVVLVRLCGKKGVGD</sequence>
<evidence type="ECO:0000256" key="5">
    <source>
        <dbReference type="PROSITE-ProRule" id="PRU00076"/>
    </source>
</evidence>
<dbReference type="GO" id="GO:0005509">
    <property type="term" value="F:calcium ion binding"/>
    <property type="evidence" value="ECO:0007669"/>
    <property type="project" value="InterPro"/>
</dbReference>
<keyword evidence="8" id="KW-1185">Reference proteome</keyword>
<organism evidence="7 8">
    <name type="scientific">Chenopodium quinoa</name>
    <name type="common">Quinoa</name>
    <dbReference type="NCBI Taxonomy" id="63459"/>
    <lineage>
        <taxon>Eukaryota</taxon>
        <taxon>Viridiplantae</taxon>
        <taxon>Streptophyta</taxon>
        <taxon>Embryophyta</taxon>
        <taxon>Tracheophyta</taxon>
        <taxon>Spermatophyta</taxon>
        <taxon>Magnoliopsida</taxon>
        <taxon>eudicotyledons</taxon>
        <taxon>Gunneridae</taxon>
        <taxon>Pentapetalae</taxon>
        <taxon>Caryophyllales</taxon>
        <taxon>Chenopodiaceae</taxon>
        <taxon>Chenopodioideae</taxon>
        <taxon>Atripliceae</taxon>
        <taxon>Chenopodium</taxon>
    </lineage>
</organism>
<dbReference type="AlphaFoldDB" id="A0A803M5H6"/>
<evidence type="ECO:0000259" key="6">
    <source>
        <dbReference type="PROSITE" id="PS50026"/>
    </source>
</evidence>
<accession>A0A803M5H6</accession>
<proteinExistence type="predicted"/>
<dbReference type="Pfam" id="PF07645">
    <property type="entry name" value="EGF_CA"/>
    <property type="match status" value="1"/>
</dbReference>
<reference evidence="7" key="1">
    <citation type="journal article" date="2017" name="Nature">
        <title>The genome of Chenopodium quinoa.</title>
        <authorList>
            <person name="Jarvis D.E."/>
            <person name="Ho Y.S."/>
            <person name="Lightfoot D.J."/>
            <person name="Schmoeckel S.M."/>
            <person name="Li B."/>
            <person name="Borm T.J.A."/>
            <person name="Ohyanagi H."/>
            <person name="Mineta K."/>
            <person name="Michell C.T."/>
            <person name="Saber N."/>
            <person name="Kharbatia N.M."/>
            <person name="Rupper R.R."/>
            <person name="Sharp A.R."/>
            <person name="Dally N."/>
            <person name="Boughton B.A."/>
            <person name="Woo Y.H."/>
            <person name="Gao G."/>
            <person name="Schijlen E.G.W.M."/>
            <person name="Guo X."/>
            <person name="Momin A.A."/>
            <person name="Negrao S."/>
            <person name="Al-Babili S."/>
            <person name="Gehring C."/>
            <person name="Roessner U."/>
            <person name="Jung C."/>
            <person name="Murphy K."/>
            <person name="Arold S.T."/>
            <person name="Gojobori T."/>
            <person name="van der Linden C.G."/>
            <person name="van Loo E.N."/>
            <person name="Jellen E.N."/>
            <person name="Maughan P.J."/>
            <person name="Tester M."/>
        </authorList>
    </citation>
    <scope>NUCLEOTIDE SEQUENCE [LARGE SCALE GENOMIC DNA]</scope>
    <source>
        <strain evidence="7">cv. PI 614886</strain>
    </source>
</reference>
<dbReference type="PROSITE" id="PS50026">
    <property type="entry name" value="EGF_3"/>
    <property type="match status" value="1"/>
</dbReference>
<evidence type="ECO:0000256" key="1">
    <source>
        <dbReference type="ARBA" id="ARBA00022536"/>
    </source>
</evidence>
<feature type="domain" description="EGF-like" evidence="6">
    <location>
        <begin position="172"/>
        <end position="211"/>
    </location>
</feature>
<dbReference type="InterPro" id="IPR049883">
    <property type="entry name" value="NOTCH1_EGF-like"/>
</dbReference>
<evidence type="ECO:0000313" key="7">
    <source>
        <dbReference type="EnsemblPlants" id="AUR62023699-RA:cds"/>
    </source>
</evidence>
<dbReference type="Gramene" id="AUR62023699-RA">
    <property type="protein sequence ID" value="AUR62023699-RA:cds"/>
    <property type="gene ID" value="AUR62023699"/>
</dbReference>
<dbReference type="Proteomes" id="UP000596660">
    <property type="component" value="Unplaced"/>
</dbReference>
<evidence type="ECO:0000313" key="8">
    <source>
        <dbReference type="Proteomes" id="UP000596660"/>
    </source>
</evidence>
<dbReference type="InterPro" id="IPR018097">
    <property type="entry name" value="EGF_Ca-bd_CS"/>
</dbReference>
<keyword evidence="3" id="KW-0677">Repeat</keyword>
<evidence type="ECO:0000256" key="3">
    <source>
        <dbReference type="ARBA" id="ARBA00022737"/>
    </source>
</evidence>
<dbReference type="PROSITE" id="PS01187">
    <property type="entry name" value="EGF_CA"/>
    <property type="match status" value="1"/>
</dbReference>
<dbReference type="PANTHER" id="PTHR33491">
    <property type="entry name" value="OSJNBA0016N04.9 PROTEIN"/>
    <property type="match status" value="1"/>
</dbReference>
<dbReference type="InterPro" id="IPR000152">
    <property type="entry name" value="EGF-type_Asp/Asn_hydroxyl_site"/>
</dbReference>